<evidence type="ECO:0000313" key="3">
    <source>
        <dbReference type="EMBL" id="KAK3287521.1"/>
    </source>
</evidence>
<keyword evidence="2" id="KW-1133">Transmembrane helix</keyword>
<dbReference type="Proteomes" id="UP001190700">
    <property type="component" value="Unassembled WGS sequence"/>
</dbReference>
<keyword evidence="4" id="KW-1185">Reference proteome</keyword>
<keyword evidence="2" id="KW-0812">Transmembrane</keyword>
<protein>
    <submittedName>
        <fullName evidence="3">Uncharacterized protein</fullName>
    </submittedName>
</protein>
<keyword evidence="2" id="KW-0472">Membrane</keyword>
<organism evidence="3 4">
    <name type="scientific">Cymbomonas tetramitiformis</name>
    <dbReference type="NCBI Taxonomy" id="36881"/>
    <lineage>
        <taxon>Eukaryota</taxon>
        <taxon>Viridiplantae</taxon>
        <taxon>Chlorophyta</taxon>
        <taxon>Pyramimonadophyceae</taxon>
        <taxon>Pyramimonadales</taxon>
        <taxon>Pyramimonadaceae</taxon>
        <taxon>Cymbomonas</taxon>
    </lineage>
</organism>
<feature type="transmembrane region" description="Helical" evidence="2">
    <location>
        <begin position="29"/>
        <end position="52"/>
    </location>
</feature>
<accession>A0AAE0LJD1</accession>
<proteinExistence type="predicted"/>
<feature type="transmembrane region" description="Helical" evidence="2">
    <location>
        <begin position="311"/>
        <end position="332"/>
    </location>
</feature>
<dbReference type="InterPro" id="IPR008537">
    <property type="entry name" value="DUF819"/>
</dbReference>
<feature type="transmembrane region" description="Helical" evidence="2">
    <location>
        <begin position="285"/>
        <end position="305"/>
    </location>
</feature>
<sequence>MISPQDTWAIWTVLFGAAAFGMQANRYKIGAALSGPVCAMLFTAVLANVGVLPPPGPHISSIQGSVVKLATPLLLFNANLRQIFRDTGELMQAFLIGTFATVFGAFVAYLVMSVPLAAIGAGDGEGWKMVSALIAKNVGGGMNYIAVSSTLGVTPVMVAAGITVDNVFALLYFPLVSWLGDLRQPSSAHDEGDEAAGGGLDNKDISGERVATSTSGMPAPEPHASPGGAEFALALALASALVALSEIVAPSASIPMSTALAVLVATALPSQVGQLAPAGDLLGTLLLFVFFATAGASGGSVSAILSYSSLFGFLAIMYVCHLAVVLGAWKLLRLDLAKVLVASNANIGGPATASALAVSKGWTKLVIPGLLVGNFGNTIGTFIGLLLSQLLEAVS</sequence>
<feature type="transmembrane region" description="Helical" evidence="2">
    <location>
        <begin position="254"/>
        <end position="273"/>
    </location>
</feature>
<feature type="region of interest" description="Disordered" evidence="1">
    <location>
        <begin position="187"/>
        <end position="225"/>
    </location>
</feature>
<feature type="transmembrane region" description="Helical" evidence="2">
    <location>
        <begin position="90"/>
        <end position="112"/>
    </location>
</feature>
<comment type="caution">
    <text evidence="3">The sequence shown here is derived from an EMBL/GenBank/DDBJ whole genome shotgun (WGS) entry which is preliminary data.</text>
</comment>
<gene>
    <name evidence="3" type="ORF">CYMTET_4967</name>
</gene>
<evidence type="ECO:0000256" key="2">
    <source>
        <dbReference type="SAM" id="Phobius"/>
    </source>
</evidence>
<dbReference type="PANTHER" id="PTHR34289:SF8">
    <property type="entry name" value="DUF819 DOMAIN-CONTAINING PROTEIN"/>
    <property type="match status" value="1"/>
</dbReference>
<name>A0AAE0LJD1_9CHLO</name>
<feature type="transmembrane region" description="Helical" evidence="2">
    <location>
        <begin position="365"/>
        <end position="387"/>
    </location>
</feature>
<dbReference type="AlphaFoldDB" id="A0AAE0LJD1"/>
<evidence type="ECO:0000256" key="1">
    <source>
        <dbReference type="SAM" id="MobiDB-lite"/>
    </source>
</evidence>
<feature type="transmembrane region" description="Helical" evidence="2">
    <location>
        <begin position="339"/>
        <end position="359"/>
    </location>
</feature>
<dbReference type="PANTHER" id="PTHR34289">
    <property type="entry name" value="PROTEIN, PUTATIVE (DUF819)-RELATED"/>
    <property type="match status" value="1"/>
</dbReference>
<feature type="transmembrane region" description="Helical" evidence="2">
    <location>
        <begin position="58"/>
        <end position="78"/>
    </location>
</feature>
<dbReference type="Pfam" id="PF05684">
    <property type="entry name" value="DUF819"/>
    <property type="match status" value="1"/>
</dbReference>
<evidence type="ECO:0000313" key="4">
    <source>
        <dbReference type="Proteomes" id="UP001190700"/>
    </source>
</evidence>
<dbReference type="EMBL" id="LGRX02000810">
    <property type="protein sequence ID" value="KAK3287521.1"/>
    <property type="molecule type" value="Genomic_DNA"/>
</dbReference>
<reference evidence="3 4" key="1">
    <citation type="journal article" date="2015" name="Genome Biol. Evol.">
        <title>Comparative Genomics of a Bacterivorous Green Alga Reveals Evolutionary Causalities and Consequences of Phago-Mixotrophic Mode of Nutrition.</title>
        <authorList>
            <person name="Burns J.A."/>
            <person name="Paasch A."/>
            <person name="Narechania A."/>
            <person name="Kim E."/>
        </authorList>
    </citation>
    <scope>NUCLEOTIDE SEQUENCE [LARGE SCALE GENOMIC DNA]</scope>
    <source>
        <strain evidence="3 4">PLY_AMNH</strain>
    </source>
</reference>
<feature type="transmembrane region" description="Helical" evidence="2">
    <location>
        <begin position="156"/>
        <end position="179"/>
    </location>
</feature>